<keyword evidence="2 6" id="KW-0349">Heme</keyword>
<dbReference type="Gene3D" id="1.10.760.10">
    <property type="entry name" value="Cytochrome c-like domain"/>
    <property type="match status" value="1"/>
</dbReference>
<dbReference type="Proteomes" id="UP000196086">
    <property type="component" value="Unassembled WGS sequence"/>
</dbReference>
<evidence type="ECO:0000256" key="1">
    <source>
        <dbReference type="ARBA" id="ARBA00022448"/>
    </source>
</evidence>
<dbReference type="InterPro" id="IPR036909">
    <property type="entry name" value="Cyt_c-like_dom_sf"/>
</dbReference>
<organism evidence="8 9">
    <name type="scientific">Acetobacter cibinongensis</name>
    <dbReference type="NCBI Taxonomy" id="146475"/>
    <lineage>
        <taxon>Bacteria</taxon>
        <taxon>Pseudomonadati</taxon>
        <taxon>Pseudomonadota</taxon>
        <taxon>Alphaproteobacteria</taxon>
        <taxon>Acetobacterales</taxon>
        <taxon>Acetobacteraceae</taxon>
        <taxon>Acetobacter</taxon>
    </lineage>
</organism>
<evidence type="ECO:0000313" key="8">
    <source>
        <dbReference type="EMBL" id="OUJ04307.1"/>
    </source>
</evidence>
<dbReference type="SUPFAM" id="SSF46626">
    <property type="entry name" value="Cytochrome c"/>
    <property type="match status" value="1"/>
</dbReference>
<evidence type="ECO:0000256" key="3">
    <source>
        <dbReference type="ARBA" id="ARBA00022723"/>
    </source>
</evidence>
<dbReference type="OrthoDB" id="9805828at2"/>
<dbReference type="GO" id="GO:0020037">
    <property type="term" value="F:heme binding"/>
    <property type="evidence" value="ECO:0007669"/>
    <property type="project" value="InterPro"/>
</dbReference>
<dbReference type="PROSITE" id="PS51007">
    <property type="entry name" value="CYTC"/>
    <property type="match status" value="1"/>
</dbReference>
<comment type="caution">
    <text evidence="8">The sequence shown here is derived from an EMBL/GenBank/DDBJ whole genome shotgun (WGS) entry which is preliminary data.</text>
</comment>
<keyword evidence="3 6" id="KW-0479">Metal-binding</keyword>
<sequence>MNSVFLNKAALAIVMSVGVAWLSHVVSDVVVPHTAPAKPAFSLPGLENVSIQPYLAQASVSRGAELARQICASCHAFKQGASDGVGPNLSGVAGRPIASVASYSYSASLRSLQNHSWTDQNLSDWLTAPAHFAPGTRMSLMGIPVVMQRADIIAYLHTLTAPLPAGKNSQ</sequence>
<evidence type="ECO:0000256" key="2">
    <source>
        <dbReference type="ARBA" id="ARBA00022617"/>
    </source>
</evidence>
<dbReference type="GO" id="GO:0046872">
    <property type="term" value="F:metal ion binding"/>
    <property type="evidence" value="ECO:0007669"/>
    <property type="project" value="UniProtKB-KW"/>
</dbReference>
<dbReference type="PRINTS" id="PR00604">
    <property type="entry name" value="CYTCHRMECIAB"/>
</dbReference>
<dbReference type="GO" id="GO:0009055">
    <property type="term" value="F:electron transfer activity"/>
    <property type="evidence" value="ECO:0007669"/>
    <property type="project" value="InterPro"/>
</dbReference>
<evidence type="ECO:0000259" key="7">
    <source>
        <dbReference type="PROSITE" id="PS51007"/>
    </source>
</evidence>
<name>A0A1Z5YYG7_9PROT</name>
<dbReference type="InterPro" id="IPR002327">
    <property type="entry name" value="Cyt_c_1A/1B"/>
</dbReference>
<keyword evidence="4" id="KW-0249">Electron transport</keyword>
<dbReference type="PANTHER" id="PTHR11961">
    <property type="entry name" value="CYTOCHROME C"/>
    <property type="match status" value="1"/>
</dbReference>
<evidence type="ECO:0000313" key="9">
    <source>
        <dbReference type="Proteomes" id="UP000196086"/>
    </source>
</evidence>
<dbReference type="RefSeq" id="WP_086650245.1">
    <property type="nucleotide sequence ID" value="NZ_JOMQ01000005.1"/>
</dbReference>
<evidence type="ECO:0000256" key="5">
    <source>
        <dbReference type="ARBA" id="ARBA00023004"/>
    </source>
</evidence>
<gene>
    <name evidence="8" type="ORF">HK14_10395</name>
</gene>
<accession>A0A1Z5YYG7</accession>
<keyword evidence="1" id="KW-0813">Transport</keyword>
<dbReference type="InterPro" id="IPR009056">
    <property type="entry name" value="Cyt_c-like_dom"/>
</dbReference>
<evidence type="ECO:0000256" key="4">
    <source>
        <dbReference type="ARBA" id="ARBA00022982"/>
    </source>
</evidence>
<reference evidence="8 9" key="1">
    <citation type="submission" date="2014-06" db="EMBL/GenBank/DDBJ databases">
        <authorList>
            <person name="Ju J."/>
            <person name="Zhang J."/>
        </authorList>
    </citation>
    <scope>NUCLEOTIDE SEQUENCE [LARGE SCALE GENOMIC DNA]</scope>
    <source>
        <strain evidence="8 9">DsW_47</strain>
    </source>
</reference>
<evidence type="ECO:0000256" key="6">
    <source>
        <dbReference type="PROSITE-ProRule" id="PRU00433"/>
    </source>
</evidence>
<protein>
    <submittedName>
        <fullName evidence="8">Cytochrome C</fullName>
    </submittedName>
</protein>
<dbReference type="AlphaFoldDB" id="A0A1Z5YYG7"/>
<proteinExistence type="predicted"/>
<feature type="domain" description="Cytochrome c" evidence="7">
    <location>
        <begin position="58"/>
        <end position="160"/>
    </location>
</feature>
<dbReference type="EMBL" id="JOMQ01000005">
    <property type="protein sequence ID" value="OUJ04307.1"/>
    <property type="molecule type" value="Genomic_DNA"/>
</dbReference>
<keyword evidence="5 6" id="KW-0408">Iron</keyword>